<organism evidence="1 2">
    <name type="scientific">Gymnopus androsaceus JB14</name>
    <dbReference type="NCBI Taxonomy" id="1447944"/>
    <lineage>
        <taxon>Eukaryota</taxon>
        <taxon>Fungi</taxon>
        <taxon>Dikarya</taxon>
        <taxon>Basidiomycota</taxon>
        <taxon>Agaricomycotina</taxon>
        <taxon>Agaricomycetes</taxon>
        <taxon>Agaricomycetidae</taxon>
        <taxon>Agaricales</taxon>
        <taxon>Marasmiineae</taxon>
        <taxon>Omphalotaceae</taxon>
        <taxon>Gymnopus</taxon>
    </lineage>
</organism>
<dbReference type="EMBL" id="ML770123">
    <property type="protein sequence ID" value="KAE9384551.1"/>
    <property type="molecule type" value="Genomic_DNA"/>
</dbReference>
<dbReference type="Proteomes" id="UP000799118">
    <property type="component" value="Unassembled WGS sequence"/>
</dbReference>
<protein>
    <submittedName>
        <fullName evidence="1">Uncharacterized protein</fullName>
    </submittedName>
</protein>
<gene>
    <name evidence="1" type="ORF">BT96DRAFT_950481</name>
</gene>
<dbReference type="Gene3D" id="6.10.250.1940">
    <property type="match status" value="1"/>
</dbReference>
<evidence type="ECO:0000313" key="1">
    <source>
        <dbReference type="EMBL" id="KAE9384551.1"/>
    </source>
</evidence>
<dbReference type="GO" id="GO:0016746">
    <property type="term" value="F:acyltransferase activity"/>
    <property type="evidence" value="ECO:0007669"/>
    <property type="project" value="InterPro"/>
</dbReference>
<dbReference type="OrthoDB" id="4251012at2759"/>
<dbReference type="Gene3D" id="3.40.50.720">
    <property type="entry name" value="NAD(P)-binding Rossmann-like Domain"/>
    <property type="match status" value="2"/>
</dbReference>
<proteinExistence type="predicted"/>
<keyword evidence="2" id="KW-1185">Reference proteome</keyword>
<dbReference type="InterPro" id="IPR016039">
    <property type="entry name" value="Thiolase-like"/>
</dbReference>
<name>A0A6A4GGD5_9AGAR</name>
<evidence type="ECO:0000313" key="2">
    <source>
        <dbReference type="Proteomes" id="UP000799118"/>
    </source>
</evidence>
<sequence>MKLWTIVKSQSEISDDQKNRIKALYEGVVRSLRTKVPLLHLKRKVGTNWEYSSNLTSVYLNILHKIATAGTTFKVKNALLTGVGKGSICVEVVKGLFSGVADLLLPLYLSTKTRSRTWKLLLTTFGMDLNFILPFAGIPENGREIDGIDNKSELAHCIMLTNLLRILGAVKGKQASRQFLTCPTQVILPLSPNHACTLTQRFLWKRSSSVGLQKAGVNISVSLGLLLGGLVGTTLMGLTNIIAHKLKSYGIRTFSAKEMAFNILGLMHPLLFSITQDEPIWADLNEITTRIQSSLMKESDLRRAIAHDNATDYKILNGVDAECLIQTVDVLPHANFRFKFPDLETQETLINVTKLCDLIDLEKVMVVTGSGEAGPWGNSRTRWEMEA</sequence>
<reference evidence="1" key="1">
    <citation type="journal article" date="2019" name="Environ. Microbiol.">
        <title>Fungal ecological strategies reflected in gene transcription - a case study of two litter decomposers.</title>
        <authorList>
            <person name="Barbi F."/>
            <person name="Kohler A."/>
            <person name="Barry K."/>
            <person name="Baskaran P."/>
            <person name="Daum C."/>
            <person name="Fauchery L."/>
            <person name="Ihrmark K."/>
            <person name="Kuo A."/>
            <person name="LaButti K."/>
            <person name="Lipzen A."/>
            <person name="Morin E."/>
            <person name="Grigoriev I.V."/>
            <person name="Henrissat B."/>
            <person name="Lindahl B."/>
            <person name="Martin F."/>
        </authorList>
    </citation>
    <scope>NUCLEOTIDE SEQUENCE</scope>
    <source>
        <strain evidence="1">JB14</strain>
    </source>
</reference>
<dbReference type="Gene3D" id="3.40.47.10">
    <property type="match status" value="1"/>
</dbReference>
<dbReference type="AlphaFoldDB" id="A0A6A4GGD5"/>
<accession>A0A6A4GGD5</accession>